<dbReference type="SMART" id="SM01079">
    <property type="entry name" value="CHASE"/>
    <property type="match status" value="1"/>
</dbReference>
<dbReference type="InterPro" id="IPR004358">
    <property type="entry name" value="Sig_transdc_His_kin-like_C"/>
</dbReference>
<feature type="modified residue" description="4-aspartylphosphate" evidence="15">
    <location>
        <position position="1046"/>
    </location>
</feature>
<dbReference type="PRINTS" id="PR00344">
    <property type="entry name" value="BCTRLSENSOR"/>
</dbReference>
<feature type="transmembrane region" description="Helical" evidence="17">
    <location>
        <begin position="16"/>
        <end position="35"/>
    </location>
</feature>
<evidence type="ECO:0000256" key="14">
    <source>
        <dbReference type="ARBA" id="ARBA00068150"/>
    </source>
</evidence>
<keyword evidence="5" id="KW-0808">Transferase</keyword>
<dbReference type="InterPro" id="IPR005467">
    <property type="entry name" value="His_kinase_dom"/>
</dbReference>
<dbReference type="NCBIfam" id="TIGR00229">
    <property type="entry name" value="sensory_box"/>
    <property type="match status" value="1"/>
</dbReference>
<dbReference type="InterPro" id="IPR035965">
    <property type="entry name" value="PAS-like_dom_sf"/>
</dbReference>
<dbReference type="Proteomes" id="UP000321419">
    <property type="component" value="Unassembled WGS sequence"/>
</dbReference>
<dbReference type="SUPFAM" id="SSF55874">
    <property type="entry name" value="ATPase domain of HSP90 chaperone/DNA topoisomerase II/histidine kinase"/>
    <property type="match status" value="1"/>
</dbReference>
<gene>
    <name evidence="21" type="ORF">PES01_27210</name>
</gene>
<keyword evidence="7" id="KW-0547">Nucleotide-binding</keyword>
<dbReference type="SUPFAM" id="SSF47384">
    <property type="entry name" value="Homodimeric domain of signal transducing histidine kinase"/>
    <property type="match status" value="1"/>
</dbReference>
<dbReference type="Pfam" id="PF03924">
    <property type="entry name" value="CHASE"/>
    <property type="match status" value="1"/>
</dbReference>
<dbReference type="PROSITE" id="PS50110">
    <property type="entry name" value="RESPONSE_REGULATORY"/>
    <property type="match status" value="1"/>
</dbReference>
<comment type="caution">
    <text evidence="21">The sequence shown here is derived from an EMBL/GenBank/DDBJ whole genome shotgun (WGS) entry which is preliminary data.</text>
</comment>
<dbReference type="SUPFAM" id="SSF55785">
    <property type="entry name" value="PYP-like sensor domain (PAS domain)"/>
    <property type="match status" value="1"/>
</dbReference>
<dbReference type="Gene3D" id="3.30.450.350">
    <property type="entry name" value="CHASE domain"/>
    <property type="match status" value="1"/>
</dbReference>
<dbReference type="CDD" id="cd16922">
    <property type="entry name" value="HATPase_EvgS-ArcB-TorS-like"/>
    <property type="match status" value="1"/>
</dbReference>
<evidence type="ECO:0000259" key="19">
    <source>
        <dbReference type="PROSITE" id="PS50110"/>
    </source>
</evidence>
<dbReference type="InterPro" id="IPR042240">
    <property type="entry name" value="CHASE_sf"/>
</dbReference>
<keyword evidence="6 17" id="KW-0812">Transmembrane</keyword>
<keyword evidence="11" id="KW-0902">Two-component regulatory system</keyword>
<feature type="domain" description="Histidine kinase" evidence="18">
    <location>
        <begin position="613"/>
        <end position="833"/>
    </location>
</feature>
<dbReference type="AlphaFoldDB" id="A0A510XXU3"/>
<evidence type="ECO:0000259" key="18">
    <source>
        <dbReference type="PROSITE" id="PS50109"/>
    </source>
</evidence>
<evidence type="ECO:0000256" key="15">
    <source>
        <dbReference type="PROSITE-ProRule" id="PRU00169"/>
    </source>
</evidence>
<dbReference type="PROSITE" id="PS50109">
    <property type="entry name" value="HIS_KIN"/>
    <property type="match status" value="1"/>
</dbReference>
<keyword evidence="9" id="KW-0067">ATP-binding</keyword>
<keyword evidence="12 17" id="KW-0472">Membrane</keyword>
<dbReference type="PANTHER" id="PTHR45339:SF1">
    <property type="entry name" value="HYBRID SIGNAL TRANSDUCTION HISTIDINE KINASE J"/>
    <property type="match status" value="1"/>
</dbReference>
<feature type="domain" description="Response regulatory" evidence="19">
    <location>
        <begin position="994"/>
        <end position="1116"/>
    </location>
</feature>
<evidence type="ECO:0000256" key="9">
    <source>
        <dbReference type="ARBA" id="ARBA00022840"/>
    </source>
</evidence>
<dbReference type="InterPro" id="IPR003018">
    <property type="entry name" value="GAF"/>
</dbReference>
<evidence type="ECO:0000256" key="10">
    <source>
        <dbReference type="ARBA" id="ARBA00022989"/>
    </source>
</evidence>
<dbReference type="Gene3D" id="3.30.565.10">
    <property type="entry name" value="Histidine kinase-like ATPase, C-terminal domain"/>
    <property type="match status" value="1"/>
</dbReference>
<keyword evidence="8" id="KW-0418">Kinase</keyword>
<feature type="coiled-coil region" evidence="16">
    <location>
        <begin position="968"/>
        <end position="995"/>
    </location>
</feature>
<evidence type="ECO:0000313" key="21">
    <source>
        <dbReference type="EMBL" id="GEK55876.1"/>
    </source>
</evidence>
<dbReference type="RefSeq" id="WP_089346281.1">
    <property type="nucleotide sequence ID" value="NZ_BJUM01000027.1"/>
</dbReference>
<dbReference type="Gene3D" id="3.40.50.2300">
    <property type="match status" value="2"/>
</dbReference>
<evidence type="ECO:0000256" key="12">
    <source>
        <dbReference type="ARBA" id="ARBA00023136"/>
    </source>
</evidence>
<feature type="transmembrane region" description="Helical" evidence="17">
    <location>
        <begin position="266"/>
        <end position="286"/>
    </location>
</feature>
<dbReference type="InterPro" id="IPR036890">
    <property type="entry name" value="HATPase_C_sf"/>
</dbReference>
<accession>A0A510XXU3</accession>
<dbReference type="FunFam" id="3.30.565.10:FF:000010">
    <property type="entry name" value="Sensor histidine kinase RcsC"/>
    <property type="match status" value="1"/>
</dbReference>
<keyword evidence="22" id="KW-1185">Reference proteome</keyword>
<dbReference type="Pfam" id="PF01590">
    <property type="entry name" value="GAF"/>
    <property type="match status" value="1"/>
</dbReference>
<dbReference type="InterPro" id="IPR006189">
    <property type="entry name" value="CHASE_dom"/>
</dbReference>
<evidence type="ECO:0000256" key="6">
    <source>
        <dbReference type="ARBA" id="ARBA00022692"/>
    </source>
</evidence>
<dbReference type="Gene3D" id="3.30.450.40">
    <property type="match status" value="1"/>
</dbReference>
<evidence type="ECO:0000256" key="2">
    <source>
        <dbReference type="ARBA" id="ARBA00004370"/>
    </source>
</evidence>
<dbReference type="InterPro" id="IPR003661">
    <property type="entry name" value="HisK_dim/P_dom"/>
</dbReference>
<evidence type="ECO:0000256" key="7">
    <source>
        <dbReference type="ARBA" id="ARBA00022741"/>
    </source>
</evidence>
<dbReference type="Pfam" id="PF00512">
    <property type="entry name" value="HisKA"/>
    <property type="match status" value="1"/>
</dbReference>
<comment type="catalytic activity">
    <reaction evidence="1">
        <text>ATP + protein L-histidine = ADP + protein N-phospho-L-histidine.</text>
        <dbReference type="EC" id="2.7.13.3"/>
    </reaction>
</comment>
<dbReference type="GO" id="GO:0016020">
    <property type="term" value="C:membrane"/>
    <property type="evidence" value="ECO:0007669"/>
    <property type="project" value="UniProtKB-SubCell"/>
</dbReference>
<dbReference type="OrthoDB" id="9810730at2"/>
<dbReference type="Gene3D" id="1.10.287.130">
    <property type="match status" value="1"/>
</dbReference>
<dbReference type="EC" id="2.7.13.3" evidence="3"/>
<keyword evidence="4 15" id="KW-0597">Phosphoprotein</keyword>
<dbReference type="PROSITE" id="PS50839">
    <property type="entry name" value="CHASE"/>
    <property type="match status" value="1"/>
</dbReference>
<evidence type="ECO:0000256" key="3">
    <source>
        <dbReference type="ARBA" id="ARBA00012438"/>
    </source>
</evidence>
<dbReference type="Pfam" id="PF02518">
    <property type="entry name" value="HATPase_c"/>
    <property type="match status" value="1"/>
</dbReference>
<feature type="domain" description="CHASE" evidence="20">
    <location>
        <begin position="109"/>
        <end position="200"/>
    </location>
</feature>
<keyword evidence="16" id="KW-0175">Coiled coil</keyword>
<dbReference type="Pfam" id="PF00072">
    <property type="entry name" value="Response_reg"/>
    <property type="match status" value="1"/>
</dbReference>
<evidence type="ECO:0000256" key="16">
    <source>
        <dbReference type="SAM" id="Coils"/>
    </source>
</evidence>
<dbReference type="SMART" id="SM00065">
    <property type="entry name" value="GAF"/>
    <property type="match status" value="1"/>
</dbReference>
<dbReference type="InterPro" id="IPR003594">
    <property type="entry name" value="HATPase_dom"/>
</dbReference>
<evidence type="ECO:0000256" key="17">
    <source>
        <dbReference type="SAM" id="Phobius"/>
    </source>
</evidence>
<organism evidence="21 22">
    <name type="scientific">Pseudoalteromonas espejiana</name>
    <dbReference type="NCBI Taxonomy" id="28107"/>
    <lineage>
        <taxon>Bacteria</taxon>
        <taxon>Pseudomonadati</taxon>
        <taxon>Pseudomonadota</taxon>
        <taxon>Gammaproteobacteria</taxon>
        <taxon>Alteromonadales</taxon>
        <taxon>Pseudoalteromonadaceae</taxon>
        <taxon>Pseudoalteromonas</taxon>
    </lineage>
</organism>
<evidence type="ECO:0000259" key="20">
    <source>
        <dbReference type="PROSITE" id="PS50839"/>
    </source>
</evidence>
<sequence>MPPENNKKNKVDNFKLTFWLSLTLIILVSIVLDRINYNRAKDAHRLQILSEVSTYRAQLEATLVSNIQLVRGLAVAVSAEPNLQQDRFEQIAEPLFKTSNELRNIGGAPDMVIRMTYPLKGNEKALGLNFLEAKNQREDAIRARDTNSIVMAGPLKLVQGDIALIARVPVYIPPENRFWGLLSVVLDIGKVYKNSGIKELENEYNVALQGRHGLGKKGEFFYGSQNITEQEPLEFTLSFQGGNWQLYVAPKQGWDPAPSTIWPLRAAIFIICGLLVWAFLFFLKMLNRQQQNEKMLEAMSDLAQIGAWSFNLETKQAYWSEMTKKIFKYPLNKQPSWPLNLNYFKAGESRNLITKLVEQAIKEGKSYEAELEVIDSEGHEMWVLVHGEAEQKNGRCIRIFGSLQNIDARKRIELENSKIALHNEILASLTANELILSGQLSQSKQIITESICNALNIEQASIWFFNSAKSKLSPIASHNTHNAVGNNNAIWLREDAPDFFEAIEKQAVFSVTDAQKHPLLKPLRASYLAPLNINAMLCVIIPAGNGTIGILCAEQCKSMRPWSRNEESFLIAVAALIGSLYSSQQRIETEQQLVTAKEAAEQAVMAKSEFLASMSHEIRTPMNGVLGMLNIIKRTKLDQQQEHHIELAQSSAQSLLNIINDILDFSKIEAGKLDIENVQFNLPKLLGEVVESFALKVEQNNTNLILDATQITVSEIISDPNRLRQILNNLIGNAVKFTLDGQILVTAQIDETTDGSFLLCSIIDTGIGIDAQKQQTLFDSFTQADTSTTRQFGGTGLGLAIVKQLCELMEGEVNVTSMLDEGSTFSFSIKIQPRLTKAQDLPSHLINNKHILIIDTCSLNANIAAKQLRVWGAHVNILNDYSDIINYFDHCDNPPDALLVDYHFFEQAAHPQVNALKNRVISKQSKLVVMAPMSYSKEHNNIGINIDCLIFKPLTPSDLFDSLTNDKYIEQQQRQAQLQNKLTEAEKEISAQAQVLLVEDNKVNQVVASALLKQIGLTFDIAENGKDAIDKLNSVQEKKYQLILMDCQMPEMDGYQATHAIREGKAGQHNKHITIIALTANAMQGDKEKCLDAGMNDYLTKPLDLAALEPKLQQWLGTQ</sequence>
<evidence type="ECO:0000256" key="13">
    <source>
        <dbReference type="ARBA" id="ARBA00064003"/>
    </source>
</evidence>
<comment type="subcellular location">
    <subcellularLocation>
        <location evidence="2">Membrane</location>
    </subcellularLocation>
</comment>
<proteinExistence type="predicted"/>
<keyword evidence="10 17" id="KW-1133">Transmembrane helix</keyword>
<comment type="subunit">
    <text evidence="13">At low DSF concentrations, interacts with RpfF.</text>
</comment>
<dbReference type="InterPro" id="IPR036097">
    <property type="entry name" value="HisK_dim/P_sf"/>
</dbReference>
<protein>
    <recommendedName>
        <fullName evidence="14">Sensory/regulatory protein RpfC</fullName>
        <ecNumber evidence="3">2.7.13.3</ecNumber>
    </recommendedName>
</protein>
<evidence type="ECO:0000313" key="22">
    <source>
        <dbReference type="Proteomes" id="UP000321419"/>
    </source>
</evidence>
<dbReference type="CDD" id="cd17546">
    <property type="entry name" value="REC_hyHK_CKI1_RcsC-like"/>
    <property type="match status" value="1"/>
</dbReference>
<evidence type="ECO:0000256" key="11">
    <source>
        <dbReference type="ARBA" id="ARBA00023012"/>
    </source>
</evidence>
<evidence type="ECO:0000256" key="8">
    <source>
        <dbReference type="ARBA" id="ARBA00022777"/>
    </source>
</evidence>
<evidence type="ECO:0000256" key="1">
    <source>
        <dbReference type="ARBA" id="ARBA00000085"/>
    </source>
</evidence>
<dbReference type="SUPFAM" id="SSF55781">
    <property type="entry name" value="GAF domain-like"/>
    <property type="match status" value="1"/>
</dbReference>
<dbReference type="GO" id="GO:0000155">
    <property type="term" value="F:phosphorelay sensor kinase activity"/>
    <property type="evidence" value="ECO:0007669"/>
    <property type="project" value="InterPro"/>
</dbReference>
<dbReference type="SMART" id="SM00388">
    <property type="entry name" value="HisKA"/>
    <property type="match status" value="1"/>
</dbReference>
<dbReference type="PANTHER" id="PTHR45339">
    <property type="entry name" value="HYBRID SIGNAL TRANSDUCTION HISTIDINE KINASE J"/>
    <property type="match status" value="1"/>
</dbReference>
<dbReference type="CDD" id="cd00082">
    <property type="entry name" value="HisKA"/>
    <property type="match status" value="1"/>
</dbReference>
<reference evidence="21 22" key="1">
    <citation type="submission" date="2019-07" db="EMBL/GenBank/DDBJ databases">
        <title>Whole genome shotgun sequence of Pseudoalteromonas espejiana NBRC 102222.</title>
        <authorList>
            <person name="Hosoyama A."/>
            <person name="Uohara A."/>
            <person name="Ohji S."/>
            <person name="Ichikawa N."/>
        </authorList>
    </citation>
    <scope>NUCLEOTIDE SEQUENCE [LARGE SCALE GENOMIC DNA]</scope>
    <source>
        <strain evidence="21 22">NBRC 102222</strain>
    </source>
</reference>
<dbReference type="SUPFAM" id="SSF52172">
    <property type="entry name" value="CheY-like"/>
    <property type="match status" value="2"/>
</dbReference>
<evidence type="ECO:0000256" key="5">
    <source>
        <dbReference type="ARBA" id="ARBA00022679"/>
    </source>
</evidence>
<evidence type="ECO:0000256" key="4">
    <source>
        <dbReference type="ARBA" id="ARBA00022553"/>
    </source>
</evidence>
<dbReference type="FunFam" id="1.10.287.130:FF:000002">
    <property type="entry name" value="Two-component osmosensing histidine kinase"/>
    <property type="match status" value="1"/>
</dbReference>
<dbReference type="Gene3D" id="3.30.450.20">
    <property type="entry name" value="PAS domain"/>
    <property type="match status" value="1"/>
</dbReference>
<dbReference type="InterPro" id="IPR000014">
    <property type="entry name" value="PAS"/>
</dbReference>
<dbReference type="InterPro" id="IPR011006">
    <property type="entry name" value="CheY-like_superfamily"/>
</dbReference>
<dbReference type="InterPro" id="IPR029016">
    <property type="entry name" value="GAF-like_dom_sf"/>
</dbReference>
<dbReference type="EMBL" id="BJUM01000027">
    <property type="protein sequence ID" value="GEK55876.1"/>
    <property type="molecule type" value="Genomic_DNA"/>
</dbReference>
<dbReference type="InterPro" id="IPR001789">
    <property type="entry name" value="Sig_transdc_resp-reg_receiver"/>
</dbReference>
<dbReference type="SMART" id="SM00387">
    <property type="entry name" value="HATPase_c"/>
    <property type="match status" value="1"/>
</dbReference>
<dbReference type="GO" id="GO:0005524">
    <property type="term" value="F:ATP binding"/>
    <property type="evidence" value="ECO:0007669"/>
    <property type="project" value="UniProtKB-KW"/>
</dbReference>
<dbReference type="SMART" id="SM00448">
    <property type="entry name" value="REC"/>
    <property type="match status" value="1"/>
</dbReference>
<name>A0A510XXU3_9GAMM</name>